<dbReference type="PANTHER" id="PTHR11905">
    <property type="entry name" value="ADAM A DISINTEGRIN AND METALLOPROTEASE DOMAIN"/>
    <property type="match status" value="1"/>
</dbReference>
<dbReference type="PANTHER" id="PTHR11905:SF159">
    <property type="entry name" value="ADAM METALLOPROTEASE"/>
    <property type="match status" value="1"/>
</dbReference>
<feature type="binding site" evidence="5">
    <location>
        <position position="336"/>
    </location>
    <ligand>
        <name>Zn(2+)</name>
        <dbReference type="ChEBI" id="CHEBI:29105"/>
        <note>catalytic</note>
    </ligand>
</feature>
<keyword evidence="5" id="KW-0479">Metal-binding</keyword>
<sequence>MLGLLAFLFIFVTIAEGLLSGQSAEYIVYPRLLEARGINGEKILHINHQLSLRLEKSSAIAEKLVVSSFNGAEQVDSIVDGKEVEKNIYHDKNKMAAVSVSEQNGTLQVTGALGRTLRIAPLPLLGQCEAGCGAHKIFEIEEPEEYKTDYIVPMKQNIFEKRQTRLAAELPSVFLVEVAMVFDQYHREHFKTKESLLQYAAVTVQLVNMRYNVTSDPKVQFVLVAVIDLTGNTITRTLVAQDELKPPGYTKRYTLSGEALANLAQAVHWGLINVTADLVTLVTSTDLADVRRGTLFPRVIGAAYIGGLCNYYRVAETEDMPHTYSMVGILVHEWGHSLGMVHDGDRARYSTPAYKHVVCDPREGYIMAPVANGARNGQWSKCSLAHLQGFVRTLDNACFDLTSQKNYTINMTDLPGANMTKKQLCHDTFPDFGPMTFYDNTSMLPECTTVCCSQFFRRCMQTVLTDGMECKHGHHCVKHRCVKK</sequence>
<feature type="binding site" evidence="5">
    <location>
        <position position="342"/>
    </location>
    <ligand>
        <name>Zn(2+)</name>
        <dbReference type="ChEBI" id="CHEBI:29105"/>
        <note>catalytic</note>
    </ligand>
</feature>
<dbReference type="GO" id="GO:0004222">
    <property type="term" value="F:metalloendopeptidase activity"/>
    <property type="evidence" value="ECO:0007669"/>
    <property type="project" value="InterPro"/>
</dbReference>
<evidence type="ECO:0000313" key="8">
    <source>
        <dbReference type="EMBL" id="JAA68374.1"/>
    </source>
</evidence>
<reference evidence="8" key="1">
    <citation type="submission" date="2012-12" db="EMBL/GenBank/DDBJ databases">
        <title>Identification and characterization of a phenylalanine ammonia-lyase gene family in Isatis indigotica Fort.</title>
        <authorList>
            <person name="Liu Q."/>
            <person name="Chen J."/>
            <person name="Zhou X."/>
            <person name="Di P."/>
            <person name="Xiao Y."/>
            <person name="Xuan H."/>
            <person name="Zhang L."/>
            <person name="Chen W."/>
        </authorList>
    </citation>
    <scope>NUCLEOTIDE SEQUENCE</scope>
    <source>
        <tissue evidence="8">Salivary gland</tissue>
    </source>
</reference>
<dbReference type="InterPro" id="IPR001590">
    <property type="entry name" value="Peptidase_M12B"/>
</dbReference>
<feature type="signal peptide" evidence="6">
    <location>
        <begin position="1"/>
        <end position="17"/>
    </location>
</feature>
<keyword evidence="3 5" id="KW-0862">Zinc</keyword>
<accession>A0A0K8RD13</accession>
<proteinExistence type="evidence at transcript level"/>
<comment type="caution">
    <text evidence="5">Lacks conserved residue(s) required for the propagation of feature annotation.</text>
</comment>
<dbReference type="InterPro" id="IPR024079">
    <property type="entry name" value="MetalloPept_cat_dom_sf"/>
</dbReference>
<name>A0A0K8RD13_IXORI</name>
<evidence type="ECO:0000256" key="4">
    <source>
        <dbReference type="ARBA" id="ARBA00023049"/>
    </source>
</evidence>
<dbReference type="Gene3D" id="3.40.390.10">
    <property type="entry name" value="Collagenase (Catalytic Domain)"/>
    <property type="match status" value="1"/>
</dbReference>
<feature type="binding site" evidence="5">
    <location>
        <position position="332"/>
    </location>
    <ligand>
        <name>Zn(2+)</name>
        <dbReference type="ChEBI" id="CHEBI:29105"/>
        <note>catalytic</note>
    </ligand>
</feature>
<evidence type="ECO:0000256" key="6">
    <source>
        <dbReference type="SAM" id="SignalP"/>
    </source>
</evidence>
<evidence type="ECO:0000256" key="3">
    <source>
        <dbReference type="ARBA" id="ARBA00022833"/>
    </source>
</evidence>
<feature type="active site" evidence="5">
    <location>
        <position position="333"/>
    </location>
</feature>
<evidence type="ECO:0000256" key="1">
    <source>
        <dbReference type="ARBA" id="ARBA00022670"/>
    </source>
</evidence>
<keyword evidence="4 8" id="KW-0482">Metalloprotease</keyword>
<dbReference type="Pfam" id="PF01421">
    <property type="entry name" value="Reprolysin"/>
    <property type="match status" value="1"/>
</dbReference>
<dbReference type="AlphaFoldDB" id="A0A0K8RD13"/>
<keyword evidence="6" id="KW-0732">Signal</keyword>
<keyword evidence="1 8" id="KW-0645">Protease</keyword>
<dbReference type="SUPFAM" id="SSF55486">
    <property type="entry name" value="Metalloproteases ('zincins'), catalytic domain"/>
    <property type="match status" value="1"/>
</dbReference>
<dbReference type="GO" id="GO:0046872">
    <property type="term" value="F:metal ion binding"/>
    <property type="evidence" value="ECO:0007669"/>
    <property type="project" value="UniProtKB-KW"/>
</dbReference>
<evidence type="ECO:0000256" key="2">
    <source>
        <dbReference type="ARBA" id="ARBA00022801"/>
    </source>
</evidence>
<keyword evidence="2" id="KW-0378">Hydrolase</keyword>
<organism evidence="8">
    <name type="scientific">Ixodes ricinus</name>
    <name type="common">Common tick</name>
    <name type="synonym">Acarus ricinus</name>
    <dbReference type="NCBI Taxonomy" id="34613"/>
    <lineage>
        <taxon>Eukaryota</taxon>
        <taxon>Metazoa</taxon>
        <taxon>Ecdysozoa</taxon>
        <taxon>Arthropoda</taxon>
        <taxon>Chelicerata</taxon>
        <taxon>Arachnida</taxon>
        <taxon>Acari</taxon>
        <taxon>Parasitiformes</taxon>
        <taxon>Ixodida</taxon>
        <taxon>Ixodoidea</taxon>
        <taxon>Ixodidae</taxon>
        <taxon>Ixodinae</taxon>
        <taxon>Ixodes</taxon>
    </lineage>
</organism>
<feature type="domain" description="Peptidase M12B" evidence="7">
    <location>
        <begin position="174"/>
        <end position="403"/>
    </location>
</feature>
<protein>
    <submittedName>
        <fullName evidence="8">Putative metalloprotease</fullName>
    </submittedName>
</protein>
<feature type="chain" id="PRO_5005516946" evidence="6">
    <location>
        <begin position="18"/>
        <end position="484"/>
    </location>
</feature>
<evidence type="ECO:0000256" key="5">
    <source>
        <dbReference type="PROSITE-ProRule" id="PRU00276"/>
    </source>
</evidence>
<evidence type="ECO:0000259" key="7">
    <source>
        <dbReference type="PROSITE" id="PS50215"/>
    </source>
</evidence>
<dbReference type="GO" id="GO:0006509">
    <property type="term" value="P:membrane protein ectodomain proteolysis"/>
    <property type="evidence" value="ECO:0007669"/>
    <property type="project" value="TreeGrafter"/>
</dbReference>
<dbReference type="PROSITE" id="PS50215">
    <property type="entry name" value="ADAM_MEPRO"/>
    <property type="match status" value="1"/>
</dbReference>
<dbReference type="EMBL" id="GADI01005434">
    <property type="protein sequence ID" value="JAA68374.1"/>
    <property type="molecule type" value="mRNA"/>
</dbReference>